<dbReference type="PROSITE" id="PS51257">
    <property type="entry name" value="PROKAR_LIPOPROTEIN"/>
    <property type="match status" value="1"/>
</dbReference>
<dbReference type="Pfam" id="PF08310">
    <property type="entry name" value="LGFP"/>
    <property type="match status" value="2"/>
</dbReference>
<gene>
    <name evidence="2" type="ORF">NN4_42650</name>
</gene>
<evidence type="ECO:0000313" key="3">
    <source>
        <dbReference type="Proteomes" id="UP000321424"/>
    </source>
</evidence>
<accession>A0A511MIK2</accession>
<evidence type="ECO:0000256" key="1">
    <source>
        <dbReference type="SAM" id="MobiDB-lite"/>
    </source>
</evidence>
<dbReference type="AlphaFoldDB" id="A0A511MIK2"/>
<dbReference type="EMBL" id="BJXA01000027">
    <property type="protein sequence ID" value="GEM39746.1"/>
    <property type="molecule type" value="Genomic_DNA"/>
</dbReference>
<evidence type="ECO:0000313" key="2">
    <source>
        <dbReference type="EMBL" id="GEM39746.1"/>
    </source>
</evidence>
<name>A0A511MIK2_9NOCA</name>
<reference evidence="2 3" key="1">
    <citation type="submission" date="2019-07" db="EMBL/GenBank/DDBJ databases">
        <title>Whole genome shotgun sequence of Nocardia ninae NBRC 108245.</title>
        <authorList>
            <person name="Hosoyama A."/>
            <person name="Uohara A."/>
            <person name="Ohji S."/>
            <person name="Ichikawa N."/>
        </authorList>
    </citation>
    <scope>NUCLEOTIDE SEQUENCE [LARGE SCALE GENOMIC DNA]</scope>
    <source>
        <strain evidence="2 3">NBRC 108245</strain>
    </source>
</reference>
<organism evidence="2 3">
    <name type="scientific">Nocardia ninae NBRC 108245</name>
    <dbReference type="NCBI Taxonomy" id="1210091"/>
    <lineage>
        <taxon>Bacteria</taxon>
        <taxon>Bacillati</taxon>
        <taxon>Actinomycetota</taxon>
        <taxon>Actinomycetes</taxon>
        <taxon>Mycobacteriales</taxon>
        <taxon>Nocardiaceae</taxon>
        <taxon>Nocardia</taxon>
    </lineage>
</organism>
<sequence>MHHFARRTAGYTALLAATGLIIAGCSSNDDDDKNDSAASAGASAASALMTTTVPMGTTEEHTSGAAEETKIATQRGDIAVSGHIFDKYVQTGGPTGPLGAPLEAQEDGPDDGKYQDFVGGTIYKAKDGQPHIIWGEIRKAWEDNGGAKGKLGYPTSDEKDIAGGKESDFSGGTITWVDGKTTVTPK</sequence>
<dbReference type="OrthoDB" id="4369514at2"/>
<keyword evidence="3" id="KW-1185">Reference proteome</keyword>
<protein>
    <recommendedName>
        <fullName evidence="4">Esterase</fullName>
    </recommendedName>
</protein>
<feature type="compositionally biased region" description="Basic and acidic residues" evidence="1">
    <location>
        <begin position="156"/>
        <end position="168"/>
    </location>
</feature>
<comment type="caution">
    <text evidence="2">The sequence shown here is derived from an EMBL/GenBank/DDBJ whole genome shotgun (WGS) entry which is preliminary data.</text>
</comment>
<dbReference type="Proteomes" id="UP000321424">
    <property type="component" value="Unassembled WGS sequence"/>
</dbReference>
<evidence type="ECO:0008006" key="4">
    <source>
        <dbReference type="Google" id="ProtNLM"/>
    </source>
</evidence>
<feature type="region of interest" description="Disordered" evidence="1">
    <location>
        <begin position="151"/>
        <end position="171"/>
    </location>
</feature>
<proteinExistence type="predicted"/>
<dbReference type="InterPro" id="IPR013207">
    <property type="entry name" value="LGFP"/>
</dbReference>